<reference evidence="1" key="1">
    <citation type="submission" date="2022-12" db="EMBL/GenBank/DDBJ databases">
        <title>Paraconexibacter alkalitolerans sp. nov. and Baekduia alba sp. nov., isolated from soil and emended description of the genera Paraconexibacter (Chun et al., 2020) and Baekduia (An et al., 2020).</title>
        <authorList>
            <person name="Vieira S."/>
            <person name="Huber K.J."/>
            <person name="Geppert A."/>
            <person name="Wolf J."/>
            <person name="Neumann-Schaal M."/>
            <person name="Muesken M."/>
            <person name="Overmann J."/>
        </authorList>
    </citation>
    <scope>NUCLEOTIDE SEQUENCE</scope>
    <source>
        <strain evidence="1">AEG42_29</strain>
    </source>
</reference>
<evidence type="ECO:0008006" key="2">
    <source>
        <dbReference type="Google" id="ProtNLM"/>
    </source>
</evidence>
<dbReference type="EMBL" id="CP114014">
    <property type="protein sequence ID" value="XAY03380.1"/>
    <property type="molecule type" value="Genomic_DNA"/>
</dbReference>
<dbReference type="AlphaFoldDB" id="A0AAU7APT3"/>
<evidence type="ECO:0000313" key="1">
    <source>
        <dbReference type="EMBL" id="XAY03380.1"/>
    </source>
</evidence>
<sequence>MASDRQQFDLALRRWHRLHSAGRWSASWFDGITAVVTSSFTDNPPDSPAAHRELASFRGEGEEIANRTDLAGGRPLLLLDPTRADIDRVIQDDEVANVYFVGNGSLSMLWMAETDRYDWQDVSSNTTHLKQGWCYQRQCGGLTRRLNVPLGLFMLARPTRLVAALDDAFDPPSLDHPANECMTVVMEGQHMVYDTFVAGRSDFGRFRQAAGFDQQTFVARLRQLRDVADNRADEAAATLARTLMERFAFDSTGFVRSHRRLIDSALADSRSATVSEVARRLDDATMNAAYLRRVPLDQTTRLRAADLAAVV</sequence>
<proteinExistence type="predicted"/>
<dbReference type="RefSeq" id="WP_354699936.1">
    <property type="nucleotide sequence ID" value="NZ_CP114014.1"/>
</dbReference>
<organism evidence="1">
    <name type="scientific">Paraconexibacter sp. AEG42_29</name>
    <dbReference type="NCBI Taxonomy" id="2997339"/>
    <lineage>
        <taxon>Bacteria</taxon>
        <taxon>Bacillati</taxon>
        <taxon>Actinomycetota</taxon>
        <taxon>Thermoleophilia</taxon>
        <taxon>Solirubrobacterales</taxon>
        <taxon>Paraconexibacteraceae</taxon>
        <taxon>Paraconexibacter</taxon>
    </lineage>
</organism>
<name>A0AAU7APT3_9ACTN</name>
<protein>
    <recommendedName>
        <fullName evidence="2">DUF932 domain-containing protein</fullName>
    </recommendedName>
</protein>
<dbReference type="KEGG" id="parq:DSM112329_00194"/>
<accession>A0AAU7APT3</accession>
<gene>
    <name evidence="1" type="ORF">DSM112329_00194</name>
</gene>